<dbReference type="EMBL" id="GL379810">
    <property type="protein sequence ID" value="EGT43098.1"/>
    <property type="molecule type" value="Genomic_DNA"/>
</dbReference>
<dbReference type="HOGENOM" id="CLU_693039_0_0_1"/>
<dbReference type="OMA" id="PTENGCE"/>
<dbReference type="CDD" id="cd22150">
    <property type="entry name" value="F-box_CeFBXA-like"/>
    <property type="match status" value="1"/>
</dbReference>
<keyword evidence="3" id="KW-1185">Reference proteome</keyword>
<dbReference type="InParanoid" id="G0MSZ7"/>
<accession>G0MSZ7</accession>
<dbReference type="InterPro" id="IPR002900">
    <property type="entry name" value="DUF38/FTH_CAE_spp"/>
</dbReference>
<dbReference type="PANTHER" id="PTHR23014:SF1">
    <property type="entry name" value="DUF38 DOMAIN-CONTAINING PROTEIN-RELATED"/>
    <property type="match status" value="1"/>
</dbReference>
<name>G0MSZ7_CAEBE</name>
<dbReference type="Pfam" id="PF01827">
    <property type="entry name" value="FTH"/>
    <property type="match status" value="1"/>
</dbReference>
<dbReference type="Proteomes" id="UP000008068">
    <property type="component" value="Unassembled WGS sequence"/>
</dbReference>
<evidence type="ECO:0000313" key="2">
    <source>
        <dbReference type="EMBL" id="EGT43098.1"/>
    </source>
</evidence>
<dbReference type="FunCoup" id="G0MSZ7">
    <property type="interactions" value="1043"/>
</dbReference>
<dbReference type="PANTHER" id="PTHR23014">
    <property type="entry name" value="F-BOX A PROTEIN"/>
    <property type="match status" value="1"/>
</dbReference>
<dbReference type="AlphaFoldDB" id="G0MSZ7"/>
<gene>
    <name evidence="2" type="primary">Cbn-fbxa-179</name>
    <name evidence="2" type="ORF">CAEBREN_01951</name>
</gene>
<feature type="domain" description="DUF38" evidence="1">
    <location>
        <begin position="208"/>
        <end position="339"/>
    </location>
</feature>
<organism evidence="3">
    <name type="scientific">Caenorhabditis brenneri</name>
    <name type="common">Nematode worm</name>
    <dbReference type="NCBI Taxonomy" id="135651"/>
    <lineage>
        <taxon>Eukaryota</taxon>
        <taxon>Metazoa</taxon>
        <taxon>Ecdysozoa</taxon>
        <taxon>Nematoda</taxon>
        <taxon>Chromadorea</taxon>
        <taxon>Rhabditida</taxon>
        <taxon>Rhabditina</taxon>
        <taxon>Rhabditomorpha</taxon>
        <taxon>Rhabditoidea</taxon>
        <taxon>Rhabditidae</taxon>
        <taxon>Peloderinae</taxon>
        <taxon>Caenorhabditis</taxon>
    </lineage>
</organism>
<dbReference type="eggNOG" id="ENOG502TIW5">
    <property type="taxonomic scope" value="Eukaryota"/>
</dbReference>
<proteinExistence type="predicted"/>
<reference evidence="3" key="1">
    <citation type="submission" date="2011-07" db="EMBL/GenBank/DDBJ databases">
        <authorList>
            <consortium name="Caenorhabditis brenneri Sequencing and Analysis Consortium"/>
            <person name="Wilson R.K."/>
        </authorList>
    </citation>
    <scope>NUCLEOTIDE SEQUENCE [LARGE SCALE GENOMIC DNA]</scope>
    <source>
        <strain evidence="3">PB2801</strain>
    </source>
</reference>
<protein>
    <submittedName>
        <fullName evidence="2">CBN-FBXA-179 protein</fullName>
    </submittedName>
</protein>
<evidence type="ECO:0000259" key="1">
    <source>
        <dbReference type="Pfam" id="PF01827"/>
    </source>
</evidence>
<evidence type="ECO:0000313" key="3">
    <source>
        <dbReference type="Proteomes" id="UP000008068"/>
    </source>
</evidence>
<sequence length="398" mass="46089">MSDILRDNKFVPRSIFTHFTTGATSEETLALLLRSHEKFPKFYPRIDYREVEFWYDSFQNENYDLNQEPIYPDHTKFENLPLLTVLDKIIHNVNANDQKALRHVCHNSRVLIDNQNRLFDEIQFRTNSKSMMFQLTSGIDGNKTLAVYKPTENGCEVRKNGQRSQFGMNFQKKAFEDFSSTIEVMHTKIKKLMIKHNTQSITEDQRQTFMTNIISVLNNLKQTLHVEALEITIKTSDELIAIMNQLKVGSLKDLELCSCEATVPETVDMKKVINATEHWPHLHRLHSCYVPLNLQLADFALIKHVYVLMAIGFSAEELRNHKNTILQQSDFIAHVIGPLFEHGQSEEWKTALGPFISGDDVGFDDENVLGTIPWPNQKDMYLECDTSYPLSLTRKKFD</sequence>